<dbReference type="GO" id="GO:0009898">
    <property type="term" value="C:cytoplasmic side of plasma membrane"/>
    <property type="evidence" value="ECO:0007669"/>
    <property type="project" value="TreeGrafter"/>
</dbReference>
<dbReference type="InterPro" id="IPR043129">
    <property type="entry name" value="ATPase_NBD"/>
</dbReference>
<dbReference type="NCBIfam" id="TIGR01174">
    <property type="entry name" value="ftsA"/>
    <property type="match status" value="1"/>
</dbReference>
<dbReference type="GO" id="GO:0051301">
    <property type="term" value="P:cell division"/>
    <property type="evidence" value="ECO:0007669"/>
    <property type="project" value="UniProtKB-KW"/>
</dbReference>
<dbReference type="AlphaFoldDB" id="A0A380T9K6"/>
<sequence length="423" mass="45061">MKQQRSTTQLKGRNGFIAALDVGTTKVCCLIAKAAGADGIRVVGIGHQASRGLRSGTFVDLESAEATIRSTVEAAERMAGDNIRQVVINVSAGTPQSRLIAYEISVAGHEIGDNDVRRILDPSGYAHTLPGDHEIIHTIPVGYSIDGCRGVRDPRGMFGQRLGVNLHVITAPAGALRNLATCVGRCHLEVAAKAVSPYAAALGCLVDDETALGVTLIDMGGGTTSVSVFFDSELVHTDSIAVGGIHVTRDIARGLSTPMHQAERIKTLFGSCLPSPSDDRQMVEVPPMADDNGGDFGHVPRALLVNIIRPRMEEIFEIIRARLEDAGFDRVAGRRLVLTGGGCQLPGAPELAGMILDKQVRIGKPKRFEGLPEAASGPAFATSIGLLRYAASHARESLQGNYRPDELPAGRWGKIGQWLRENF</sequence>
<evidence type="ECO:0000256" key="3">
    <source>
        <dbReference type="ARBA" id="ARBA00023136"/>
    </source>
</evidence>
<evidence type="ECO:0000313" key="6">
    <source>
        <dbReference type="EMBL" id="SUS03523.1"/>
    </source>
</evidence>
<dbReference type="HAMAP" id="MF_02033">
    <property type="entry name" value="FtsA"/>
    <property type="match status" value="1"/>
</dbReference>
<dbReference type="CDD" id="cd24048">
    <property type="entry name" value="ASKHA_NBD_FtsA"/>
    <property type="match status" value="1"/>
</dbReference>
<proteinExistence type="inferred from homology"/>
<dbReference type="SMART" id="SM00842">
    <property type="entry name" value="FtsA"/>
    <property type="match status" value="1"/>
</dbReference>
<evidence type="ECO:0000313" key="7">
    <source>
        <dbReference type="EMBL" id="SUS03902.1"/>
    </source>
</evidence>
<keyword evidence="3" id="KW-0472">Membrane</keyword>
<dbReference type="SUPFAM" id="SSF53067">
    <property type="entry name" value="Actin-like ATPase domain"/>
    <property type="match status" value="2"/>
</dbReference>
<dbReference type="Pfam" id="PF02491">
    <property type="entry name" value="SHS2_FTSA"/>
    <property type="match status" value="1"/>
</dbReference>
<dbReference type="PIRSF" id="PIRSF003101">
    <property type="entry name" value="FtsA"/>
    <property type="match status" value="1"/>
</dbReference>
<organism evidence="6">
    <name type="scientific">metagenome</name>
    <dbReference type="NCBI Taxonomy" id="256318"/>
    <lineage>
        <taxon>unclassified sequences</taxon>
        <taxon>metagenomes</taxon>
    </lineage>
</organism>
<dbReference type="InterPro" id="IPR018181">
    <property type="entry name" value="Heat_shock_70_CS"/>
</dbReference>
<dbReference type="EMBL" id="UIDG01000002">
    <property type="protein sequence ID" value="SUS03523.1"/>
    <property type="molecule type" value="Genomic_DNA"/>
</dbReference>
<dbReference type="PROSITE" id="PS00329">
    <property type="entry name" value="HSP70_2"/>
    <property type="match status" value="1"/>
</dbReference>
<dbReference type="InterPro" id="IPR020823">
    <property type="entry name" value="Cell_div_FtsA"/>
</dbReference>
<keyword evidence="2 6" id="KW-0132">Cell division</keyword>
<gene>
    <name evidence="6" type="primary">ftsA</name>
    <name evidence="6" type="ORF">DF3PB_100019</name>
    <name evidence="7" type="ORF">DF3PB_1130008</name>
</gene>
<evidence type="ECO:0000256" key="1">
    <source>
        <dbReference type="ARBA" id="ARBA00022475"/>
    </source>
</evidence>
<evidence type="ECO:0000256" key="4">
    <source>
        <dbReference type="ARBA" id="ARBA00023306"/>
    </source>
</evidence>
<dbReference type="InterPro" id="IPR003494">
    <property type="entry name" value="SHS2_FtsA"/>
</dbReference>
<dbReference type="InterPro" id="IPR050696">
    <property type="entry name" value="FtsA/MreB"/>
</dbReference>
<feature type="domain" description="SHS2" evidence="5">
    <location>
        <begin position="17"/>
        <end position="204"/>
    </location>
</feature>
<name>A0A380T9K6_9ZZZZ</name>
<evidence type="ECO:0000259" key="5">
    <source>
        <dbReference type="SMART" id="SM00842"/>
    </source>
</evidence>
<dbReference type="Gene3D" id="3.30.420.40">
    <property type="match status" value="2"/>
</dbReference>
<dbReference type="PANTHER" id="PTHR32432">
    <property type="entry name" value="CELL DIVISION PROTEIN FTSA-RELATED"/>
    <property type="match status" value="1"/>
</dbReference>
<keyword evidence="4" id="KW-0131">Cell cycle</keyword>
<keyword evidence="1" id="KW-1003">Cell membrane</keyword>
<dbReference type="Pfam" id="PF14450">
    <property type="entry name" value="FtsA"/>
    <property type="match status" value="2"/>
</dbReference>
<dbReference type="EMBL" id="UIDG01000017">
    <property type="protein sequence ID" value="SUS03902.1"/>
    <property type="molecule type" value="Genomic_DNA"/>
</dbReference>
<dbReference type="PANTHER" id="PTHR32432:SF4">
    <property type="entry name" value="CELL DIVISION PROTEIN FTSA"/>
    <property type="match status" value="1"/>
</dbReference>
<reference evidence="6" key="1">
    <citation type="submission" date="2018-07" db="EMBL/GenBank/DDBJ databases">
        <authorList>
            <person name="Quirk P.G."/>
            <person name="Krulwich T.A."/>
        </authorList>
    </citation>
    <scope>NUCLEOTIDE SEQUENCE</scope>
</reference>
<accession>A0A380T9K6</accession>
<protein>
    <submittedName>
        <fullName evidence="6">Cell division protein FtsA</fullName>
    </submittedName>
</protein>
<dbReference type="GO" id="GO:0032153">
    <property type="term" value="C:cell division site"/>
    <property type="evidence" value="ECO:0007669"/>
    <property type="project" value="TreeGrafter"/>
</dbReference>
<evidence type="ECO:0000256" key="2">
    <source>
        <dbReference type="ARBA" id="ARBA00022618"/>
    </source>
</evidence>